<dbReference type="EMBL" id="DAKRPA010000092">
    <property type="protein sequence ID" value="DAZ98991.1"/>
    <property type="molecule type" value="Genomic_DNA"/>
</dbReference>
<evidence type="ECO:0000313" key="2">
    <source>
        <dbReference type="EMBL" id="DAZ98991.1"/>
    </source>
</evidence>
<protein>
    <submittedName>
        <fullName evidence="2">Uncharacterized protein</fullName>
    </submittedName>
</protein>
<evidence type="ECO:0000256" key="1">
    <source>
        <dbReference type="SAM" id="MobiDB-lite"/>
    </source>
</evidence>
<proteinExistence type="predicted"/>
<accession>A0AAV2Z0I4</accession>
<keyword evidence="3" id="KW-1185">Reference proteome</keyword>
<organism evidence="2 3">
    <name type="scientific">Lagenidium giganteum</name>
    <dbReference type="NCBI Taxonomy" id="4803"/>
    <lineage>
        <taxon>Eukaryota</taxon>
        <taxon>Sar</taxon>
        <taxon>Stramenopiles</taxon>
        <taxon>Oomycota</taxon>
        <taxon>Peronosporomycetes</taxon>
        <taxon>Pythiales</taxon>
        <taxon>Pythiaceae</taxon>
    </lineage>
</organism>
<gene>
    <name evidence="2" type="ORF">N0F65_011246</name>
</gene>
<comment type="caution">
    <text evidence="2">The sequence shown here is derived from an EMBL/GenBank/DDBJ whole genome shotgun (WGS) entry which is preliminary data.</text>
</comment>
<reference evidence="2" key="2">
    <citation type="journal article" date="2023" name="Microbiol Resour">
        <title>Decontamination and Annotation of the Draft Genome Sequence of the Oomycete Lagenidium giganteum ARSEF 373.</title>
        <authorList>
            <person name="Morgan W.R."/>
            <person name="Tartar A."/>
        </authorList>
    </citation>
    <scope>NUCLEOTIDE SEQUENCE</scope>
    <source>
        <strain evidence="2">ARSEF 373</strain>
    </source>
</reference>
<sequence>MAHARNAAGSSTHTGSARHRAIEGRLALASDALLQRIAQFQKPVWKTVTVVPLSYQAWQQHQRQDQPLDVASTGTECNIEVLEGSTLADVRKLVATFYTHIPADFQFEWLHRQERGAGEEKHVSMRDAVIMNDRLVVLHRKLATKQEIEVEEQRSPSKRVIVVPQPARSASGLLPAFSLSNQFGELRATADIYLRKNNGVLIKLHVFSNRFGNAIVALEKRELPIEISIKELAARVTMTDDMVQILLSNSKGQTTLLSRVLNQLTLSHDMDDTEEQLRWQWKAPEEFHTASARELNLTRVKKKPQLPAAQSMVFVKPQGSMRRPPSVNAVPQPTASAIERATSAPSLKKRVITQSVEGNASAAARAESMVELSRETFAAESTDEPKVSSQVLRKTSMEVDQVRILRLCLDLSTKSTGANMSAGHMVQLVFTELVLHSFFCRSLPEMMREVRSTLKEVYRSASLSETALKSTEFLWMGLQVGLWEAKSLQFAERLRTELLPKLEALQQKFLRVRFFGFESDPMAPVPESIEAIVLALSIFAEDADLTMGSHGFADIVNVLGLHDNHQSKRRLRVFKLCALPRATQRALLPPSALYRVSKLAQHFYPAQAWTGVEETHFNASLLRDIATSLYDFVDCDLARFMRRSQDNDEKTHQFQSTLRPTLKSATPPLPPEDDQQRDLVMKWLLQICGSPAIGLSQGDSSRLIHMFTEGRKDNTRWYKLLRDCDVLASCSRPSRMSWFGPPRVIPADLAFERYIVVAEADLMFEWVYLDYSGPSSHESWRDLLSRAISLWIHGDVPTRPAWKNAFGLNYFHTDRIPDVGTNGPVDFQQIMATYSNLSLVVGSDSPVHCVLEKCLELCSSSIALVMAPQAFQFVLSLVLRNRLSPDYSLFFLIRVRDFLINLLRSDRNAFCSIMNQDFVFQVPQHQLMPLLPDNYDVFWLLSQSPTHAIVERAHAWELVCDAMIAPDAVTDYRMLCYSTSIPHERFGIEKLGEDLTVAQDAANFTAHTHYFNRITTLVTRTRAVRKEAGRADASHKFVAYACSLAPVDVDSRLQTLLNRLLAGLQSSIGLGLWNVDQPGLNVLVSIMLSDVVDLARFAAECMKFVARACTNEVELSSKFLQLGFADVLIDVLWATDDTLVGVKVASALAMMGSMASFRARIVTILGNRARSVPFSHRFMATVSPLLPNEDEAFGNSDFVGFEARYRSHVSQILLEQHRRAGLCRCWVQNAQPAMSAAEAIASFTKRYSKRTIDRVCAAIVRKERALKDENRMDAVTIRIHKASTIQRHFLRWMYVAKRSKKRLLPRSSQRISCSACGKTESLLATLLLSLGDVTNADIGVQNEKIDLLADTIACIRLIILDPHA</sequence>
<evidence type="ECO:0000313" key="3">
    <source>
        <dbReference type="Proteomes" id="UP001146120"/>
    </source>
</evidence>
<feature type="non-terminal residue" evidence="2">
    <location>
        <position position="1364"/>
    </location>
</feature>
<reference evidence="2" key="1">
    <citation type="submission" date="2022-11" db="EMBL/GenBank/DDBJ databases">
        <authorList>
            <person name="Morgan W.R."/>
            <person name="Tartar A."/>
        </authorList>
    </citation>
    <scope>NUCLEOTIDE SEQUENCE</scope>
    <source>
        <strain evidence="2">ARSEF 373</strain>
    </source>
</reference>
<feature type="region of interest" description="Disordered" evidence="1">
    <location>
        <begin position="646"/>
        <end position="673"/>
    </location>
</feature>
<name>A0AAV2Z0I4_9STRA</name>
<dbReference type="Proteomes" id="UP001146120">
    <property type="component" value="Unassembled WGS sequence"/>
</dbReference>